<organism evidence="1 2">
    <name type="scientific">Datura stramonium</name>
    <name type="common">Jimsonweed</name>
    <name type="synonym">Common thornapple</name>
    <dbReference type="NCBI Taxonomy" id="4076"/>
    <lineage>
        <taxon>Eukaryota</taxon>
        <taxon>Viridiplantae</taxon>
        <taxon>Streptophyta</taxon>
        <taxon>Embryophyta</taxon>
        <taxon>Tracheophyta</taxon>
        <taxon>Spermatophyta</taxon>
        <taxon>Magnoliopsida</taxon>
        <taxon>eudicotyledons</taxon>
        <taxon>Gunneridae</taxon>
        <taxon>Pentapetalae</taxon>
        <taxon>asterids</taxon>
        <taxon>lamiids</taxon>
        <taxon>Solanales</taxon>
        <taxon>Solanaceae</taxon>
        <taxon>Solanoideae</taxon>
        <taxon>Datureae</taxon>
        <taxon>Datura</taxon>
    </lineage>
</organism>
<evidence type="ECO:0000313" key="2">
    <source>
        <dbReference type="Proteomes" id="UP000823775"/>
    </source>
</evidence>
<dbReference type="EMBL" id="JACEIK010001564">
    <property type="protein sequence ID" value="MCD7470413.1"/>
    <property type="molecule type" value="Genomic_DNA"/>
</dbReference>
<name>A0ABS8TGZ6_DATST</name>
<comment type="caution">
    <text evidence="1">The sequence shown here is derived from an EMBL/GenBank/DDBJ whole genome shotgun (WGS) entry which is preliminary data.</text>
</comment>
<accession>A0ABS8TGZ6</accession>
<proteinExistence type="predicted"/>
<evidence type="ECO:0000313" key="1">
    <source>
        <dbReference type="EMBL" id="MCD7470413.1"/>
    </source>
</evidence>
<reference evidence="1 2" key="1">
    <citation type="journal article" date="2021" name="BMC Genomics">
        <title>Datura genome reveals duplications of psychoactive alkaloid biosynthetic genes and high mutation rate following tissue culture.</title>
        <authorList>
            <person name="Rajewski A."/>
            <person name="Carter-House D."/>
            <person name="Stajich J."/>
            <person name="Litt A."/>
        </authorList>
    </citation>
    <scope>NUCLEOTIDE SEQUENCE [LARGE SCALE GENOMIC DNA]</scope>
    <source>
        <strain evidence="1">AR-01</strain>
    </source>
</reference>
<dbReference type="Proteomes" id="UP000823775">
    <property type="component" value="Unassembled WGS sequence"/>
</dbReference>
<sequence>MLYGSPRNLDLPFLCMKTEVKEREDVQFPGLFCLMDHTPGCSDKVTLKKWFFIDKR</sequence>
<feature type="non-terminal residue" evidence="1">
    <location>
        <position position="56"/>
    </location>
</feature>
<protein>
    <submittedName>
        <fullName evidence="1">Uncharacterized protein</fullName>
    </submittedName>
</protein>
<keyword evidence="2" id="KW-1185">Reference proteome</keyword>
<gene>
    <name evidence="1" type="ORF">HAX54_010281</name>
</gene>